<proteinExistence type="predicted"/>
<evidence type="ECO:0008006" key="4">
    <source>
        <dbReference type="Google" id="ProtNLM"/>
    </source>
</evidence>
<reference evidence="2" key="2">
    <citation type="submission" date="2023-06" db="EMBL/GenBank/DDBJ databases">
        <authorList>
            <consortium name="Lawrence Berkeley National Laboratory"/>
            <person name="Haridas S."/>
            <person name="Hensen N."/>
            <person name="Bonometti L."/>
            <person name="Westerberg I."/>
            <person name="Brannstrom I.O."/>
            <person name="Guillou S."/>
            <person name="Cros-Aarteil S."/>
            <person name="Calhoun S."/>
            <person name="Kuo A."/>
            <person name="Mondo S."/>
            <person name="Pangilinan J."/>
            <person name="Riley R."/>
            <person name="Labutti K."/>
            <person name="Andreopoulos B."/>
            <person name="Lipzen A."/>
            <person name="Chen C."/>
            <person name="Yanf M."/>
            <person name="Daum C."/>
            <person name="Ng V."/>
            <person name="Clum A."/>
            <person name="Steindorff A."/>
            <person name="Ohm R."/>
            <person name="Martin F."/>
            <person name="Silar P."/>
            <person name="Natvig D."/>
            <person name="Lalanne C."/>
            <person name="Gautier V."/>
            <person name="Ament-Velasquez S.L."/>
            <person name="Kruys A."/>
            <person name="Hutchinson M.I."/>
            <person name="Powell A.J."/>
            <person name="Barry K."/>
            <person name="Miller A.N."/>
            <person name="Grigoriev I.V."/>
            <person name="Debuchy R."/>
            <person name="Gladieux P."/>
            <person name="Thoren M.H."/>
            <person name="Johannesson H."/>
        </authorList>
    </citation>
    <scope>NUCLEOTIDE SEQUENCE</scope>
    <source>
        <strain evidence="2">SMH4131-1</strain>
    </source>
</reference>
<evidence type="ECO:0000313" key="3">
    <source>
        <dbReference type="Proteomes" id="UP001286456"/>
    </source>
</evidence>
<keyword evidence="1" id="KW-0147">Chitin-binding</keyword>
<name>A0AAE0MID1_9PEZI</name>
<accession>A0AAE0MID1</accession>
<dbReference type="GO" id="GO:0008061">
    <property type="term" value="F:chitin binding"/>
    <property type="evidence" value="ECO:0007669"/>
    <property type="project" value="UniProtKB-KW"/>
</dbReference>
<comment type="caution">
    <text evidence="2">The sequence shown here is derived from an EMBL/GenBank/DDBJ whole genome shotgun (WGS) entry which is preliminary data.</text>
</comment>
<evidence type="ECO:0000313" key="2">
    <source>
        <dbReference type="EMBL" id="KAK3332763.1"/>
    </source>
</evidence>
<dbReference type="SUPFAM" id="SSF57016">
    <property type="entry name" value="Plant lectins/antimicrobial peptides"/>
    <property type="match status" value="1"/>
</dbReference>
<keyword evidence="3" id="KW-1185">Reference proteome</keyword>
<sequence>MIVAGPIPEDLQTNEVDKVMVRDVASELNKEVLSDVGEVGKTTVLELIGTEAAVGEDEDVLIDGRLVELVDIRGLGPAHVWVLEVGAEHDGAFRDLEVAVNEGNAKNLLSIVADEQSRKILDVLIRNVRLGVVVLETVGADTTDGTCGINHKGAKFGAWVNGSCCSSAGYCGATRDHCCVGCQPGYSSRRCGWRDSGNEQYIDIR</sequence>
<dbReference type="CDD" id="cd11618">
    <property type="entry name" value="ChtBD1_1"/>
    <property type="match status" value="1"/>
</dbReference>
<gene>
    <name evidence="2" type="ORF">B0T19DRAFT_439572</name>
</gene>
<dbReference type="AlphaFoldDB" id="A0AAE0MID1"/>
<dbReference type="InterPro" id="IPR036861">
    <property type="entry name" value="Endochitinase-like_sf"/>
</dbReference>
<reference evidence="2" key="1">
    <citation type="journal article" date="2023" name="Mol. Phylogenet. Evol.">
        <title>Genome-scale phylogeny and comparative genomics of the fungal order Sordariales.</title>
        <authorList>
            <person name="Hensen N."/>
            <person name="Bonometti L."/>
            <person name="Westerberg I."/>
            <person name="Brannstrom I.O."/>
            <person name="Guillou S."/>
            <person name="Cros-Aarteil S."/>
            <person name="Calhoun S."/>
            <person name="Haridas S."/>
            <person name="Kuo A."/>
            <person name="Mondo S."/>
            <person name="Pangilinan J."/>
            <person name="Riley R."/>
            <person name="LaButti K."/>
            <person name="Andreopoulos B."/>
            <person name="Lipzen A."/>
            <person name="Chen C."/>
            <person name="Yan M."/>
            <person name="Daum C."/>
            <person name="Ng V."/>
            <person name="Clum A."/>
            <person name="Steindorff A."/>
            <person name="Ohm R.A."/>
            <person name="Martin F."/>
            <person name="Silar P."/>
            <person name="Natvig D.O."/>
            <person name="Lalanne C."/>
            <person name="Gautier V."/>
            <person name="Ament-Velasquez S.L."/>
            <person name="Kruys A."/>
            <person name="Hutchinson M.I."/>
            <person name="Powell A.J."/>
            <person name="Barry K."/>
            <person name="Miller A.N."/>
            <person name="Grigoriev I.V."/>
            <person name="Debuchy R."/>
            <person name="Gladieux P."/>
            <person name="Hiltunen Thoren M."/>
            <person name="Johannesson H."/>
        </authorList>
    </citation>
    <scope>NUCLEOTIDE SEQUENCE</scope>
    <source>
        <strain evidence="2">SMH4131-1</strain>
    </source>
</reference>
<organism evidence="2 3">
    <name type="scientific">Cercophora scortea</name>
    <dbReference type="NCBI Taxonomy" id="314031"/>
    <lineage>
        <taxon>Eukaryota</taxon>
        <taxon>Fungi</taxon>
        <taxon>Dikarya</taxon>
        <taxon>Ascomycota</taxon>
        <taxon>Pezizomycotina</taxon>
        <taxon>Sordariomycetes</taxon>
        <taxon>Sordariomycetidae</taxon>
        <taxon>Sordariales</taxon>
        <taxon>Lasiosphaeriaceae</taxon>
        <taxon>Cercophora</taxon>
    </lineage>
</organism>
<dbReference type="EMBL" id="JAUEPO010000002">
    <property type="protein sequence ID" value="KAK3332763.1"/>
    <property type="molecule type" value="Genomic_DNA"/>
</dbReference>
<dbReference type="Gene3D" id="3.30.60.10">
    <property type="entry name" value="Endochitinase-like"/>
    <property type="match status" value="1"/>
</dbReference>
<dbReference type="Proteomes" id="UP001286456">
    <property type="component" value="Unassembled WGS sequence"/>
</dbReference>
<evidence type="ECO:0000256" key="1">
    <source>
        <dbReference type="ARBA" id="ARBA00022669"/>
    </source>
</evidence>
<protein>
    <recommendedName>
        <fullName evidence="4">Chitin-binding type-1 domain-containing protein</fullName>
    </recommendedName>
</protein>